<keyword evidence="2" id="KW-1185">Reference proteome</keyword>
<name>A0ACD1AEZ6_9FIRM</name>
<evidence type="ECO:0000313" key="1">
    <source>
        <dbReference type="EMBL" id="QOX65132.1"/>
    </source>
</evidence>
<accession>A0ACD1AEZ6</accession>
<evidence type="ECO:0000313" key="2">
    <source>
        <dbReference type="Proteomes" id="UP000594014"/>
    </source>
</evidence>
<dbReference type="Proteomes" id="UP000594014">
    <property type="component" value="Chromosome"/>
</dbReference>
<organism evidence="1 2">
    <name type="scientific">Anoxybacterium hadale</name>
    <dbReference type="NCBI Taxonomy" id="3408580"/>
    <lineage>
        <taxon>Bacteria</taxon>
        <taxon>Bacillati</taxon>
        <taxon>Bacillota</taxon>
        <taxon>Clostridia</taxon>
        <taxon>Peptostreptococcales</taxon>
        <taxon>Anaerovoracaceae</taxon>
        <taxon>Anoxybacterium</taxon>
    </lineage>
</organism>
<proteinExistence type="predicted"/>
<dbReference type="EMBL" id="CP042469">
    <property type="protein sequence ID" value="QOX65132.1"/>
    <property type="molecule type" value="Genomic_DNA"/>
</dbReference>
<sequence>MKRKLICLLLALMLPGLLLTGCQKSQTTKGKVSDGEPITLKYWTHLETPWNISNDKLIAAFEDEYPDIKIEVEAYPYDDFEQKVQTSLLSKSGGADIYELWGGWAYEFAPTGVFSPVPDELLNDLLDDCYEPVLGAFEHDGAYYGVPMEFNAEYGGMLVNKPYFDKHNLSYPNTWDEMISLATKNSVSKGDIFDMRGFDFISFDSLPYTWLSMILSSGGTYLEGDTFNFDTPIAKETLKQLVDYVKVNKVTNIEGLSGSDIENFHWLFLDQALMVPRGIWSIPVGEEEFDISYGEEFDYVPMPFYGTEKRWAAETGWGLAVNSGSANTEAAWKFISFCLRPENLIQLNIDRGMIPPRKSVAHDPAYVKAVPYAKPILDVLDGASFVGPINTDVLKESICNMYADIIQNNTPIDAAVVKLNQDIQ</sequence>
<gene>
    <name evidence="1" type="ORF">FRZ06_18160</name>
</gene>
<protein>
    <submittedName>
        <fullName evidence="1">Extracellular solute-binding protein</fullName>
    </submittedName>
</protein>
<reference evidence="1" key="1">
    <citation type="submission" date="2019-08" db="EMBL/GenBank/DDBJ databases">
        <title>Genome sequence of Clostridiales bacterium MT110.</title>
        <authorList>
            <person name="Cao J."/>
        </authorList>
    </citation>
    <scope>NUCLEOTIDE SEQUENCE</scope>
    <source>
        <strain evidence="1">MT110</strain>
    </source>
</reference>